<protein>
    <recommendedName>
        <fullName evidence="1">non-specific serine/threonine protein kinase</fullName>
        <ecNumber evidence="1">2.7.11.1</ecNumber>
    </recommendedName>
</protein>
<evidence type="ECO:0000256" key="7">
    <source>
        <dbReference type="ARBA" id="ARBA00047899"/>
    </source>
</evidence>
<comment type="catalytic activity">
    <reaction evidence="8">
        <text>L-seryl-[protein] + ATP = O-phospho-L-seryl-[protein] + ADP + H(+)</text>
        <dbReference type="Rhea" id="RHEA:17989"/>
        <dbReference type="Rhea" id="RHEA-COMP:9863"/>
        <dbReference type="Rhea" id="RHEA-COMP:11604"/>
        <dbReference type="ChEBI" id="CHEBI:15378"/>
        <dbReference type="ChEBI" id="CHEBI:29999"/>
        <dbReference type="ChEBI" id="CHEBI:30616"/>
        <dbReference type="ChEBI" id="CHEBI:83421"/>
        <dbReference type="ChEBI" id="CHEBI:456216"/>
        <dbReference type="EC" id="2.7.11.1"/>
    </reaction>
</comment>
<keyword evidence="11" id="KW-1185">Reference proteome</keyword>
<evidence type="ECO:0000313" key="10">
    <source>
        <dbReference type="EMBL" id="PYH69189.1"/>
    </source>
</evidence>
<comment type="catalytic activity">
    <reaction evidence="7">
        <text>L-threonyl-[protein] + ATP = O-phospho-L-threonyl-[protein] + ADP + H(+)</text>
        <dbReference type="Rhea" id="RHEA:46608"/>
        <dbReference type="Rhea" id="RHEA-COMP:11060"/>
        <dbReference type="Rhea" id="RHEA-COMP:11605"/>
        <dbReference type="ChEBI" id="CHEBI:15378"/>
        <dbReference type="ChEBI" id="CHEBI:30013"/>
        <dbReference type="ChEBI" id="CHEBI:30616"/>
        <dbReference type="ChEBI" id="CHEBI:61977"/>
        <dbReference type="ChEBI" id="CHEBI:456216"/>
        <dbReference type="EC" id="2.7.11.1"/>
    </reaction>
</comment>
<feature type="domain" description="Protein kinase" evidence="9">
    <location>
        <begin position="61"/>
        <end position="402"/>
    </location>
</feature>
<dbReference type="InterPro" id="IPR008271">
    <property type="entry name" value="Ser/Thr_kinase_AS"/>
</dbReference>
<dbReference type="RefSeq" id="XP_025562983.1">
    <property type="nucleotide sequence ID" value="XM_025710056.1"/>
</dbReference>
<keyword evidence="5" id="KW-0418">Kinase</keyword>
<dbReference type="OrthoDB" id="5979581at2759"/>
<dbReference type="EC" id="2.7.11.1" evidence="1"/>
<dbReference type="GO" id="GO:0000245">
    <property type="term" value="P:spliceosomal complex assembly"/>
    <property type="evidence" value="ECO:0007669"/>
    <property type="project" value="TreeGrafter"/>
</dbReference>
<keyword evidence="6" id="KW-0067">ATP-binding</keyword>
<dbReference type="SMART" id="SM00220">
    <property type="entry name" value="S_TKc"/>
    <property type="match status" value="1"/>
</dbReference>
<dbReference type="GO" id="GO:0004674">
    <property type="term" value="F:protein serine/threonine kinase activity"/>
    <property type="evidence" value="ECO:0007669"/>
    <property type="project" value="UniProtKB-KW"/>
</dbReference>
<dbReference type="PANTHER" id="PTHR47634">
    <property type="entry name" value="PROTEIN KINASE DOMAIN-CONTAINING PROTEIN-RELATED"/>
    <property type="match status" value="1"/>
</dbReference>
<dbReference type="GO" id="GO:0005634">
    <property type="term" value="C:nucleus"/>
    <property type="evidence" value="ECO:0007669"/>
    <property type="project" value="TreeGrafter"/>
</dbReference>
<dbReference type="PANTHER" id="PTHR47634:SF9">
    <property type="entry name" value="PROTEIN KINASE DOMAIN-CONTAINING PROTEIN-RELATED"/>
    <property type="match status" value="1"/>
</dbReference>
<evidence type="ECO:0000313" key="11">
    <source>
        <dbReference type="Proteomes" id="UP000248405"/>
    </source>
</evidence>
<dbReference type="SUPFAM" id="SSF56112">
    <property type="entry name" value="Protein kinase-like (PK-like)"/>
    <property type="match status" value="1"/>
</dbReference>
<reference evidence="10" key="1">
    <citation type="submission" date="2016-12" db="EMBL/GenBank/DDBJ databases">
        <title>The genomes of Aspergillus section Nigri reveals drivers in fungal speciation.</title>
        <authorList>
            <consortium name="DOE Joint Genome Institute"/>
            <person name="Vesth T.C."/>
            <person name="Nybo J."/>
            <person name="Theobald S."/>
            <person name="Brandl J."/>
            <person name="Frisvad J.C."/>
            <person name="Nielsen K.F."/>
            <person name="Lyhne E.K."/>
            <person name="Kogle M.E."/>
            <person name="Kuo A."/>
            <person name="Riley R."/>
            <person name="Clum A."/>
            <person name="Nolan M."/>
            <person name="Lipzen A."/>
            <person name="Salamov A."/>
            <person name="Henrissat B."/>
            <person name="Wiebenga A."/>
            <person name="De Vries R.P."/>
            <person name="Grigoriev I.V."/>
            <person name="Mortensen U.H."/>
            <person name="Andersen M.R."/>
            <person name="Baker S.E."/>
        </authorList>
    </citation>
    <scope>NUCLEOTIDE SEQUENCE [LARGE SCALE GENOMIC DNA]</scope>
    <source>
        <strain evidence="10">CBS 113365</strain>
    </source>
</reference>
<dbReference type="InterPro" id="IPR051334">
    <property type="entry name" value="SRPK"/>
</dbReference>
<dbReference type="Gene3D" id="1.10.510.10">
    <property type="entry name" value="Transferase(Phosphotransferase) domain 1"/>
    <property type="match status" value="1"/>
</dbReference>
<dbReference type="Gene3D" id="3.30.200.20">
    <property type="entry name" value="Phosphorylase Kinase, domain 1"/>
    <property type="match status" value="1"/>
</dbReference>
<dbReference type="GO" id="GO:0005524">
    <property type="term" value="F:ATP binding"/>
    <property type="evidence" value="ECO:0007669"/>
    <property type="project" value="UniProtKB-KW"/>
</dbReference>
<dbReference type="EMBL" id="KZ821624">
    <property type="protein sequence ID" value="PYH69189.1"/>
    <property type="molecule type" value="Genomic_DNA"/>
</dbReference>
<dbReference type="InterPro" id="IPR000719">
    <property type="entry name" value="Prot_kinase_dom"/>
</dbReference>
<name>A0A319B9Y4_ASPVC</name>
<dbReference type="GO" id="GO:0050684">
    <property type="term" value="P:regulation of mRNA processing"/>
    <property type="evidence" value="ECO:0007669"/>
    <property type="project" value="TreeGrafter"/>
</dbReference>
<sequence length="402" mass="46903">MRSALLRSLSQLGRRWKPLAFNNPNFTRIPNCHIIEEETLPEYSASQYYPTRIGEVIKDQYQVIGKLGYGLTSTAWLARDMDNRRYVMLKIFLQAECMGKHVEDELDMYRRMEQQSESNHPGRDVIRTLLDTFYINGPGDKHRCLEHPPLWESVLTFLRRNSVKRLPSVILAVVLHRLFMALDYLHTECGVAHTDIKADNIMLGINDDSVFTDIEENELQRPIPRKEVDDRIIYMSRELKLPKDVGGPVLCDLREFIQPRIYRAPEVILGVPWTYSVDIWNVGCMVWDLYEGGCLFTGYDPVDERYRSRAHFAEIINLLGPPPESLLAQGELRDEFFSNEGAFLHPELLTERIPLEERETTLEGKAEREAFLRLMQKMLQWEPSKRSSARELAEDEWIHSYI</sequence>
<dbReference type="InterPro" id="IPR011009">
    <property type="entry name" value="Kinase-like_dom_sf"/>
</dbReference>
<dbReference type="PROSITE" id="PS00108">
    <property type="entry name" value="PROTEIN_KINASE_ST"/>
    <property type="match status" value="1"/>
</dbReference>
<dbReference type="AlphaFoldDB" id="A0A319B9Y4"/>
<evidence type="ECO:0000256" key="2">
    <source>
        <dbReference type="ARBA" id="ARBA00022527"/>
    </source>
</evidence>
<evidence type="ECO:0000256" key="5">
    <source>
        <dbReference type="ARBA" id="ARBA00022777"/>
    </source>
</evidence>
<evidence type="ECO:0000256" key="8">
    <source>
        <dbReference type="ARBA" id="ARBA00048679"/>
    </source>
</evidence>
<evidence type="ECO:0000256" key="6">
    <source>
        <dbReference type="ARBA" id="ARBA00022840"/>
    </source>
</evidence>
<keyword evidence="4" id="KW-0547">Nucleotide-binding</keyword>
<dbReference type="Proteomes" id="UP000248405">
    <property type="component" value="Unassembled WGS sequence"/>
</dbReference>
<keyword evidence="3" id="KW-0808">Transferase</keyword>
<evidence type="ECO:0000259" key="9">
    <source>
        <dbReference type="PROSITE" id="PS50011"/>
    </source>
</evidence>
<evidence type="ECO:0000256" key="3">
    <source>
        <dbReference type="ARBA" id="ARBA00022679"/>
    </source>
</evidence>
<evidence type="ECO:0000256" key="1">
    <source>
        <dbReference type="ARBA" id="ARBA00012513"/>
    </source>
</evidence>
<proteinExistence type="predicted"/>
<dbReference type="Pfam" id="PF00069">
    <property type="entry name" value="Pkinase"/>
    <property type="match status" value="2"/>
</dbReference>
<dbReference type="PROSITE" id="PS50011">
    <property type="entry name" value="PROTEIN_KINASE_DOM"/>
    <property type="match status" value="1"/>
</dbReference>
<evidence type="ECO:0000256" key="4">
    <source>
        <dbReference type="ARBA" id="ARBA00022741"/>
    </source>
</evidence>
<dbReference type="GO" id="GO:0005737">
    <property type="term" value="C:cytoplasm"/>
    <property type="evidence" value="ECO:0007669"/>
    <property type="project" value="TreeGrafter"/>
</dbReference>
<keyword evidence="2" id="KW-0723">Serine/threonine-protein kinase</keyword>
<gene>
    <name evidence="10" type="ORF">BO88DRAFT_443827</name>
</gene>
<organism evidence="10 11">
    <name type="scientific">Aspergillus vadensis (strain CBS 113365 / IMI 142717 / IBT 24658)</name>
    <dbReference type="NCBI Taxonomy" id="1448311"/>
    <lineage>
        <taxon>Eukaryota</taxon>
        <taxon>Fungi</taxon>
        <taxon>Dikarya</taxon>
        <taxon>Ascomycota</taxon>
        <taxon>Pezizomycotina</taxon>
        <taxon>Eurotiomycetes</taxon>
        <taxon>Eurotiomycetidae</taxon>
        <taxon>Eurotiales</taxon>
        <taxon>Aspergillaceae</taxon>
        <taxon>Aspergillus</taxon>
        <taxon>Aspergillus subgen. Circumdati</taxon>
    </lineage>
</organism>
<dbReference type="GeneID" id="37214648"/>
<accession>A0A319B9Y4</accession>